<protein>
    <submittedName>
        <fullName evidence="1">Uncharacterized protein</fullName>
    </submittedName>
</protein>
<evidence type="ECO:0000313" key="2">
    <source>
        <dbReference type="Proteomes" id="UP001294412"/>
    </source>
</evidence>
<dbReference type="EMBL" id="JAXLPB010000001">
    <property type="protein sequence ID" value="MDY8108258.1"/>
    <property type="molecule type" value="Genomic_DNA"/>
</dbReference>
<comment type="caution">
    <text evidence="1">The sequence shown here is derived from an EMBL/GenBank/DDBJ whole genome shotgun (WGS) entry which is preliminary data.</text>
</comment>
<dbReference type="Proteomes" id="UP001294412">
    <property type="component" value="Unassembled WGS sequence"/>
</dbReference>
<evidence type="ECO:0000313" key="1">
    <source>
        <dbReference type="EMBL" id="MDY8108258.1"/>
    </source>
</evidence>
<sequence>MLSLPAMPNREPLSDDAAYERLANALNALGNEPGATVRADTAIKAARRSLNLLMFGLLAAQAAGSDEVPGIKAPAASSDPA</sequence>
<dbReference type="RefSeq" id="WP_322185705.1">
    <property type="nucleotide sequence ID" value="NZ_JAXLPB010000001.1"/>
</dbReference>
<gene>
    <name evidence="1" type="ORF">U0C82_03725</name>
</gene>
<proteinExistence type="predicted"/>
<organism evidence="1 2">
    <name type="scientific">Fulvimarina uroteuthidis</name>
    <dbReference type="NCBI Taxonomy" id="3098149"/>
    <lineage>
        <taxon>Bacteria</taxon>
        <taxon>Pseudomonadati</taxon>
        <taxon>Pseudomonadota</taxon>
        <taxon>Alphaproteobacteria</taxon>
        <taxon>Hyphomicrobiales</taxon>
        <taxon>Aurantimonadaceae</taxon>
        <taxon>Fulvimarina</taxon>
    </lineage>
</organism>
<accession>A0ABU5HZV0</accession>
<name>A0ABU5HZV0_9HYPH</name>
<keyword evidence="2" id="KW-1185">Reference proteome</keyword>
<reference evidence="1 2" key="1">
    <citation type="submission" date="2023-12" db="EMBL/GenBank/DDBJ databases">
        <title>Description of Novel Strain Fulvimarina sp. 2208YS6-2-32 isolated from Uroteuthis (Photololigo) edulis.</title>
        <authorList>
            <person name="Park J.-S."/>
        </authorList>
    </citation>
    <scope>NUCLEOTIDE SEQUENCE [LARGE SCALE GENOMIC DNA]</scope>
    <source>
        <strain evidence="1 2">2208YS6-2-32</strain>
    </source>
</reference>